<evidence type="ECO:0000256" key="7">
    <source>
        <dbReference type="ARBA" id="ARBA00023237"/>
    </source>
</evidence>
<keyword evidence="10" id="KW-0732">Signal</keyword>
<evidence type="ECO:0000256" key="9">
    <source>
        <dbReference type="RuleBase" id="RU003357"/>
    </source>
</evidence>
<feature type="domain" description="TonB-dependent receptor plug" evidence="12">
    <location>
        <begin position="146"/>
        <end position="253"/>
    </location>
</feature>
<keyword evidence="3 8" id="KW-1134">Transmembrane beta strand</keyword>
<comment type="similarity">
    <text evidence="8 9">Belongs to the TonB-dependent receptor family.</text>
</comment>
<evidence type="ECO:0000313" key="13">
    <source>
        <dbReference type="EMBL" id="MFD1871859.1"/>
    </source>
</evidence>
<reference evidence="14" key="1">
    <citation type="journal article" date="2019" name="Int. J. Syst. Evol. Microbiol.">
        <title>The Global Catalogue of Microorganisms (GCM) 10K type strain sequencing project: providing services to taxonomists for standard genome sequencing and annotation.</title>
        <authorList>
            <consortium name="The Broad Institute Genomics Platform"/>
            <consortium name="The Broad Institute Genome Sequencing Center for Infectious Disease"/>
            <person name="Wu L."/>
            <person name="Ma J."/>
        </authorList>
    </citation>
    <scope>NUCLEOTIDE SEQUENCE [LARGE SCALE GENOMIC DNA]</scope>
    <source>
        <strain evidence="14">CGMCC 1.15795</strain>
    </source>
</reference>
<evidence type="ECO:0000256" key="4">
    <source>
        <dbReference type="ARBA" id="ARBA00022692"/>
    </source>
</evidence>
<dbReference type="Gene3D" id="2.170.130.10">
    <property type="entry name" value="TonB-dependent receptor, plug domain"/>
    <property type="match status" value="1"/>
</dbReference>
<dbReference type="NCBIfam" id="TIGR04057">
    <property type="entry name" value="SusC_RagA_signa"/>
    <property type="match status" value="1"/>
</dbReference>
<dbReference type="SUPFAM" id="SSF49464">
    <property type="entry name" value="Carboxypeptidase regulatory domain-like"/>
    <property type="match status" value="1"/>
</dbReference>
<dbReference type="Gene3D" id="2.40.170.20">
    <property type="entry name" value="TonB-dependent receptor, beta-barrel domain"/>
    <property type="match status" value="1"/>
</dbReference>
<evidence type="ECO:0000256" key="10">
    <source>
        <dbReference type="SAM" id="SignalP"/>
    </source>
</evidence>
<dbReference type="Gene3D" id="2.60.40.1120">
    <property type="entry name" value="Carboxypeptidase-like, regulatory domain"/>
    <property type="match status" value="1"/>
</dbReference>
<gene>
    <name evidence="13" type="ORF">ACFSDX_05440</name>
</gene>
<keyword evidence="4 8" id="KW-0812">Transmembrane</keyword>
<comment type="caution">
    <text evidence="13">The sequence shown here is derived from an EMBL/GenBank/DDBJ whole genome shotgun (WGS) entry which is preliminary data.</text>
</comment>
<dbReference type="InterPro" id="IPR039426">
    <property type="entry name" value="TonB-dep_rcpt-like"/>
</dbReference>
<dbReference type="InterPro" id="IPR012910">
    <property type="entry name" value="Plug_dom"/>
</dbReference>
<name>A0ABW4QQJ3_9BACT</name>
<dbReference type="Pfam" id="PF13715">
    <property type="entry name" value="CarbopepD_reg_2"/>
    <property type="match status" value="1"/>
</dbReference>
<keyword evidence="5 9" id="KW-0798">TonB box</keyword>
<evidence type="ECO:0000256" key="1">
    <source>
        <dbReference type="ARBA" id="ARBA00004571"/>
    </source>
</evidence>
<evidence type="ECO:0000256" key="3">
    <source>
        <dbReference type="ARBA" id="ARBA00022452"/>
    </source>
</evidence>
<evidence type="ECO:0000313" key="14">
    <source>
        <dbReference type="Proteomes" id="UP001597197"/>
    </source>
</evidence>
<dbReference type="SUPFAM" id="SSF56935">
    <property type="entry name" value="Porins"/>
    <property type="match status" value="1"/>
</dbReference>
<dbReference type="NCBIfam" id="TIGR04056">
    <property type="entry name" value="OMP_RagA_SusC"/>
    <property type="match status" value="1"/>
</dbReference>
<evidence type="ECO:0000256" key="2">
    <source>
        <dbReference type="ARBA" id="ARBA00022448"/>
    </source>
</evidence>
<comment type="subcellular location">
    <subcellularLocation>
        <location evidence="1 8">Cell outer membrane</location>
        <topology evidence="1 8">Multi-pass membrane protein</topology>
    </subcellularLocation>
</comment>
<feature type="domain" description="TonB-dependent receptor-like beta-barrel" evidence="11">
    <location>
        <begin position="449"/>
        <end position="1005"/>
    </location>
</feature>
<evidence type="ECO:0000256" key="6">
    <source>
        <dbReference type="ARBA" id="ARBA00023136"/>
    </source>
</evidence>
<dbReference type="InterPro" id="IPR037066">
    <property type="entry name" value="Plug_dom_sf"/>
</dbReference>
<sequence>MQATLTQLSTRSIVATAALCCIYLPSLAKADAPTKPAVSIAPRPTAATKALLPAPVTISGQVVDEKGEALPGASIVLKGTANGVGTDAEGRFKLTVPTAQGVLIVSFVGYQTTEVPISNNLEIKITLKADSKSLDEVVVVGYGTQKKRDLTGTVVSLDSKEIVSSRAPNAQEALQGRLSGVDVKRASGKPGADLTIEIRGANSIGGNTQPLYVLDGIPVSNINDINPADIERIDVLKDASSTAIYGSRGANGVVIVTTKKGSAGGSRITYDGYVGFVEAYNLPPMMSGPEFVNYAREYSRTRAIDQGQNPDVVATDEKVFSATELRNIKNNTYTNWIDLIKQRGLQTSHLLSLNGGDGKTNTFLSLGYQDYHGAEKIVDLKKYTMKLGIDKTLSDKFKVGASAYAAFVDSKPGALETFRSAYRLRPTGSAYNDDGSERFFTYETEAQITNPLYDYRNEIRRTQYIRILPNVYGEWTILKGLKFRSTFTTDITYQRLGWYQDTYTKARAGTQPSNANYSTYHVFNYDQENFLSYATEFGAHNLSILAGTTANYYQNDANSTTVSGLPYNSLWYNLGTSTAVTIAGTTTPPSTVATSNYAKQTTMSYLARANYSFRNRYLVTLTGRYDGNSILAEGKKWDFFPSAGFAWVASDEDFLKQYEFLNLLKARVSYGESGNAAISSNNPLGLNPYATQVTVTPSYYDFNGVTANGFSPSGLGNKDLTWEKTREYNAGLEISFFKGRISLDADYYNKTSRGSILVQQIPAENGFNSVLSNVGRVRNEGVELNLNTVNVTNSKFTWKTNINFARNHNEILDLYGNGKNDVGNNWFIGQNVRVYYDYKVVGVWQTDEAAQAAEYGQKPGQWKVQDTNGDKKINSDDRVVLGSNSPKWFGGISNTVNFANFDLNVTVYTRQGVTEFNQFLSQFEFSDQGRARFNALSRDYWTTTNPSNKWANAAIEQDANRRRASLYTNASYTKISNITLGYNVPKAMSGRFGVGGVRVYATAYNPFVFTNYVGWDPESASLDTFGSQSFRTRTFLFGVNVSL</sequence>
<evidence type="ECO:0000256" key="8">
    <source>
        <dbReference type="PROSITE-ProRule" id="PRU01360"/>
    </source>
</evidence>
<evidence type="ECO:0000256" key="5">
    <source>
        <dbReference type="ARBA" id="ARBA00023077"/>
    </source>
</evidence>
<keyword evidence="2 8" id="KW-0813">Transport</keyword>
<evidence type="ECO:0000259" key="11">
    <source>
        <dbReference type="Pfam" id="PF00593"/>
    </source>
</evidence>
<feature type="chain" id="PRO_5047226946" evidence="10">
    <location>
        <begin position="31"/>
        <end position="1043"/>
    </location>
</feature>
<dbReference type="Proteomes" id="UP001597197">
    <property type="component" value="Unassembled WGS sequence"/>
</dbReference>
<keyword evidence="14" id="KW-1185">Reference proteome</keyword>
<feature type="signal peptide" evidence="10">
    <location>
        <begin position="1"/>
        <end position="30"/>
    </location>
</feature>
<accession>A0ABW4QQJ3</accession>
<dbReference type="InterPro" id="IPR000531">
    <property type="entry name" value="Beta-barrel_TonB"/>
</dbReference>
<dbReference type="InterPro" id="IPR036942">
    <property type="entry name" value="Beta-barrel_TonB_sf"/>
</dbReference>
<dbReference type="InterPro" id="IPR008969">
    <property type="entry name" value="CarboxyPept-like_regulatory"/>
</dbReference>
<dbReference type="EMBL" id="JBHUFD010000001">
    <property type="protein sequence ID" value="MFD1871859.1"/>
    <property type="molecule type" value="Genomic_DNA"/>
</dbReference>
<organism evidence="13 14">
    <name type="scientific">Hymenobacter bucti</name>
    <dbReference type="NCBI Taxonomy" id="1844114"/>
    <lineage>
        <taxon>Bacteria</taxon>
        <taxon>Pseudomonadati</taxon>
        <taxon>Bacteroidota</taxon>
        <taxon>Cytophagia</taxon>
        <taxon>Cytophagales</taxon>
        <taxon>Hymenobacteraceae</taxon>
        <taxon>Hymenobacter</taxon>
    </lineage>
</organism>
<dbReference type="Pfam" id="PF00593">
    <property type="entry name" value="TonB_dep_Rec_b-barrel"/>
    <property type="match status" value="1"/>
</dbReference>
<dbReference type="RefSeq" id="WP_382312189.1">
    <property type="nucleotide sequence ID" value="NZ_JBHUFD010000001.1"/>
</dbReference>
<dbReference type="InterPro" id="IPR023996">
    <property type="entry name" value="TonB-dep_OMP_SusC/RagA"/>
</dbReference>
<evidence type="ECO:0000259" key="12">
    <source>
        <dbReference type="Pfam" id="PF07715"/>
    </source>
</evidence>
<protein>
    <submittedName>
        <fullName evidence="13">SusC/RagA family TonB-linked outer membrane protein</fullName>
    </submittedName>
</protein>
<dbReference type="PROSITE" id="PS52016">
    <property type="entry name" value="TONB_DEPENDENT_REC_3"/>
    <property type="match status" value="1"/>
</dbReference>
<keyword evidence="6 8" id="KW-0472">Membrane</keyword>
<proteinExistence type="inferred from homology"/>
<dbReference type="InterPro" id="IPR023997">
    <property type="entry name" value="TonB-dep_OMP_SusC/RagA_CS"/>
</dbReference>
<dbReference type="Pfam" id="PF07715">
    <property type="entry name" value="Plug"/>
    <property type="match status" value="1"/>
</dbReference>
<keyword evidence="7 8" id="KW-0998">Cell outer membrane</keyword>